<evidence type="ECO:0000256" key="5">
    <source>
        <dbReference type="ARBA" id="ARBA00023136"/>
    </source>
</evidence>
<dbReference type="Proteomes" id="UP000233551">
    <property type="component" value="Unassembled WGS sequence"/>
</dbReference>
<keyword evidence="2" id="KW-0812">Transmembrane</keyword>
<dbReference type="Pfam" id="PF12819">
    <property type="entry name" value="Malectin_like"/>
    <property type="match status" value="1"/>
</dbReference>
<protein>
    <recommendedName>
        <fullName evidence="6">Malectin-like domain-containing protein</fullName>
    </recommendedName>
</protein>
<reference evidence="7 8" key="1">
    <citation type="submission" date="2017-11" db="EMBL/GenBank/DDBJ databases">
        <title>De-novo sequencing of pomegranate (Punica granatum L.) genome.</title>
        <authorList>
            <person name="Akparov Z."/>
            <person name="Amiraslanov A."/>
            <person name="Hajiyeva S."/>
            <person name="Abbasov M."/>
            <person name="Kaur K."/>
            <person name="Hamwieh A."/>
            <person name="Solovyev V."/>
            <person name="Salamov A."/>
            <person name="Braich B."/>
            <person name="Kosarev P."/>
            <person name="Mahmoud A."/>
            <person name="Hajiyev E."/>
            <person name="Babayeva S."/>
            <person name="Izzatullayeva V."/>
            <person name="Mammadov A."/>
            <person name="Mammadov A."/>
            <person name="Sharifova S."/>
            <person name="Ojaghi J."/>
            <person name="Eynullazada K."/>
            <person name="Bayramov B."/>
            <person name="Abdulazimova A."/>
            <person name="Shahmuradov I."/>
        </authorList>
    </citation>
    <scope>NUCLEOTIDE SEQUENCE [LARGE SCALE GENOMIC DNA]</scope>
    <source>
        <strain evidence="8">cv. AG2017</strain>
        <tissue evidence="7">Leaf</tissue>
    </source>
</reference>
<evidence type="ECO:0000313" key="7">
    <source>
        <dbReference type="EMBL" id="PKI61663.1"/>
    </source>
</evidence>
<name>A0A2I0K0R6_PUNGR</name>
<comment type="caution">
    <text evidence="7">The sequence shown here is derived from an EMBL/GenBank/DDBJ whole genome shotgun (WGS) entry which is preliminary data.</text>
</comment>
<evidence type="ECO:0000256" key="3">
    <source>
        <dbReference type="ARBA" id="ARBA00022729"/>
    </source>
</evidence>
<dbReference type="GO" id="GO:0016020">
    <property type="term" value="C:membrane"/>
    <property type="evidence" value="ECO:0007669"/>
    <property type="project" value="UniProtKB-SubCell"/>
</dbReference>
<sequence length="278" mass="31494">MFHLEFNGKQWAAVSTSTVGPQHEELICTNPRESISVCLAWTQDGQSPFISMLELLPLPDGMYANMSSDTSWRTLYRYMYGATDSILGYLQDKYNRGWQPRNESDFGVMSLTADFTLIISTSVDYPPDPALLHAIMVPSAEFEFPLYFQDVYFYTVRPQYRNCTSFGIQFIDDPAVYLIPNKSDLPPIINSIEVYDSGYIHGYRATSQDDVDGSKAIIDGFEQLQQWSGACLPLSSSWQWLTCSEFYPTPNVTSMNLSGYGLQGHLPDFSQMRALKTM</sequence>
<organism evidence="7 8">
    <name type="scientific">Punica granatum</name>
    <name type="common">Pomegranate</name>
    <dbReference type="NCBI Taxonomy" id="22663"/>
    <lineage>
        <taxon>Eukaryota</taxon>
        <taxon>Viridiplantae</taxon>
        <taxon>Streptophyta</taxon>
        <taxon>Embryophyta</taxon>
        <taxon>Tracheophyta</taxon>
        <taxon>Spermatophyta</taxon>
        <taxon>Magnoliopsida</taxon>
        <taxon>eudicotyledons</taxon>
        <taxon>Gunneridae</taxon>
        <taxon>Pentapetalae</taxon>
        <taxon>rosids</taxon>
        <taxon>malvids</taxon>
        <taxon>Myrtales</taxon>
        <taxon>Lythraceae</taxon>
        <taxon>Punica</taxon>
    </lineage>
</organism>
<evidence type="ECO:0000256" key="4">
    <source>
        <dbReference type="ARBA" id="ARBA00022989"/>
    </source>
</evidence>
<accession>A0A2I0K0R6</accession>
<proteinExistence type="predicted"/>
<dbReference type="PANTHER" id="PTHR45631:SF186">
    <property type="entry name" value="MALECTIN-LIKE DOMAIN-CONTAINING PROTEIN"/>
    <property type="match status" value="1"/>
</dbReference>
<keyword evidence="3" id="KW-0732">Signal</keyword>
<evidence type="ECO:0000259" key="6">
    <source>
        <dbReference type="Pfam" id="PF12819"/>
    </source>
</evidence>
<dbReference type="PANTHER" id="PTHR45631">
    <property type="entry name" value="OS07G0107800 PROTEIN-RELATED"/>
    <property type="match status" value="1"/>
</dbReference>
<dbReference type="AlphaFoldDB" id="A0A2I0K0R6"/>
<comment type="subcellular location">
    <subcellularLocation>
        <location evidence="1">Membrane</location>
        <topology evidence="1">Single-pass membrane protein</topology>
    </subcellularLocation>
</comment>
<dbReference type="STRING" id="22663.A0A2I0K0R6"/>
<evidence type="ECO:0000313" key="8">
    <source>
        <dbReference type="Proteomes" id="UP000233551"/>
    </source>
</evidence>
<dbReference type="InterPro" id="IPR024788">
    <property type="entry name" value="Malectin-like_Carb-bd_dom"/>
</dbReference>
<dbReference type="EMBL" id="PGOL01001016">
    <property type="protein sequence ID" value="PKI61663.1"/>
    <property type="molecule type" value="Genomic_DNA"/>
</dbReference>
<feature type="domain" description="Malectin-like" evidence="6">
    <location>
        <begin position="2"/>
        <end position="144"/>
    </location>
</feature>
<keyword evidence="4" id="KW-1133">Transmembrane helix</keyword>
<keyword evidence="8" id="KW-1185">Reference proteome</keyword>
<gene>
    <name evidence="7" type="ORF">CRG98_017887</name>
</gene>
<keyword evidence="5" id="KW-0472">Membrane</keyword>
<evidence type="ECO:0000256" key="2">
    <source>
        <dbReference type="ARBA" id="ARBA00022692"/>
    </source>
</evidence>
<evidence type="ECO:0000256" key="1">
    <source>
        <dbReference type="ARBA" id="ARBA00004167"/>
    </source>
</evidence>